<accession>A0ABQ3H3C5</accession>
<dbReference type="SUPFAM" id="SSF101874">
    <property type="entry name" value="YceI-like"/>
    <property type="match status" value="1"/>
</dbReference>
<keyword evidence="4" id="KW-1185">Reference proteome</keyword>
<feature type="chain" id="PRO_5046417789" description="Lipid/polyisoprenoid-binding YceI-like domain-containing protein" evidence="1">
    <location>
        <begin position="24"/>
        <end position="189"/>
    </location>
</feature>
<dbReference type="PANTHER" id="PTHR34406">
    <property type="entry name" value="PROTEIN YCEI"/>
    <property type="match status" value="1"/>
</dbReference>
<organism evidence="3 4">
    <name type="scientific">Jeongeupia chitinilytica</name>
    <dbReference type="NCBI Taxonomy" id="1041641"/>
    <lineage>
        <taxon>Bacteria</taxon>
        <taxon>Pseudomonadati</taxon>
        <taxon>Pseudomonadota</taxon>
        <taxon>Betaproteobacteria</taxon>
        <taxon>Neisseriales</taxon>
        <taxon>Chitinibacteraceae</taxon>
        <taxon>Jeongeupia</taxon>
    </lineage>
</organism>
<evidence type="ECO:0000259" key="2">
    <source>
        <dbReference type="SMART" id="SM00867"/>
    </source>
</evidence>
<dbReference type="InterPro" id="IPR007372">
    <property type="entry name" value="Lipid/polyisoprenoid-bd_YceI"/>
</dbReference>
<dbReference type="PANTHER" id="PTHR34406:SF1">
    <property type="entry name" value="PROTEIN YCEI"/>
    <property type="match status" value="1"/>
</dbReference>
<protein>
    <recommendedName>
        <fullName evidence="2">Lipid/polyisoprenoid-binding YceI-like domain-containing protein</fullName>
    </recommendedName>
</protein>
<dbReference type="Pfam" id="PF04264">
    <property type="entry name" value="YceI"/>
    <property type="match status" value="1"/>
</dbReference>
<dbReference type="InterPro" id="IPR036761">
    <property type="entry name" value="TTHA0802/YceI-like_sf"/>
</dbReference>
<name>A0ABQ3H3C5_9NEIS</name>
<dbReference type="Proteomes" id="UP000604737">
    <property type="component" value="Unassembled WGS sequence"/>
</dbReference>
<comment type="caution">
    <text evidence="3">The sequence shown here is derived from an EMBL/GenBank/DDBJ whole genome shotgun (WGS) entry which is preliminary data.</text>
</comment>
<proteinExistence type="predicted"/>
<gene>
    <name evidence="3" type="ORF">GCM10007350_33550</name>
</gene>
<dbReference type="Gene3D" id="2.40.128.110">
    <property type="entry name" value="Lipid/polyisoprenoid-binding, YceI-like"/>
    <property type="match status" value="1"/>
</dbReference>
<sequence>MTRFRTTLIAATLAAAAFVPAQAAQTLNAAKSQIGFTFKQMNTPSDGSFKRFAANVDFDPAKPEATRAEFSVDLASIDTGSPDGDNEAKKKAWFNTAATPKATFTAKSVKALGNGKFEARGPLVIKGVSRDIVSTFTAKQNGAELQLDGSFPLLRLQYKLGDGDWADTGAVADEVLVKYRFVLNGKAGK</sequence>
<feature type="signal peptide" evidence="1">
    <location>
        <begin position="1"/>
        <end position="23"/>
    </location>
</feature>
<dbReference type="EMBL" id="BMYO01000010">
    <property type="protein sequence ID" value="GHD68395.1"/>
    <property type="molecule type" value="Genomic_DNA"/>
</dbReference>
<reference evidence="4" key="1">
    <citation type="journal article" date="2019" name="Int. J. Syst. Evol. Microbiol.">
        <title>The Global Catalogue of Microorganisms (GCM) 10K type strain sequencing project: providing services to taxonomists for standard genome sequencing and annotation.</title>
        <authorList>
            <consortium name="The Broad Institute Genomics Platform"/>
            <consortium name="The Broad Institute Genome Sequencing Center for Infectious Disease"/>
            <person name="Wu L."/>
            <person name="Ma J."/>
        </authorList>
    </citation>
    <scope>NUCLEOTIDE SEQUENCE [LARGE SCALE GENOMIC DNA]</scope>
    <source>
        <strain evidence="4">KCTC 23701</strain>
    </source>
</reference>
<evidence type="ECO:0000313" key="4">
    <source>
        <dbReference type="Proteomes" id="UP000604737"/>
    </source>
</evidence>
<evidence type="ECO:0000256" key="1">
    <source>
        <dbReference type="SAM" id="SignalP"/>
    </source>
</evidence>
<dbReference type="RefSeq" id="WP_189462092.1">
    <property type="nucleotide sequence ID" value="NZ_BMYO01000010.1"/>
</dbReference>
<feature type="domain" description="Lipid/polyisoprenoid-binding YceI-like" evidence="2">
    <location>
        <begin position="24"/>
        <end position="184"/>
    </location>
</feature>
<keyword evidence="1" id="KW-0732">Signal</keyword>
<dbReference type="SMART" id="SM00867">
    <property type="entry name" value="YceI"/>
    <property type="match status" value="1"/>
</dbReference>
<evidence type="ECO:0000313" key="3">
    <source>
        <dbReference type="EMBL" id="GHD68395.1"/>
    </source>
</evidence>